<evidence type="ECO:0000313" key="3">
    <source>
        <dbReference type="Proteomes" id="UP000535890"/>
    </source>
</evidence>
<evidence type="ECO:0000313" key="2">
    <source>
        <dbReference type="EMBL" id="NYD37561.1"/>
    </source>
</evidence>
<dbReference type="CDD" id="cd05244">
    <property type="entry name" value="BVR-B_like_SDR_a"/>
    <property type="match status" value="1"/>
</dbReference>
<dbReference type="PANTHER" id="PTHR15020">
    <property type="entry name" value="FLAVIN REDUCTASE-RELATED"/>
    <property type="match status" value="1"/>
</dbReference>
<feature type="domain" description="NAD(P)-binding" evidence="1">
    <location>
        <begin position="11"/>
        <end position="205"/>
    </location>
</feature>
<evidence type="ECO:0000259" key="1">
    <source>
        <dbReference type="Pfam" id="PF13460"/>
    </source>
</evidence>
<dbReference type="PANTHER" id="PTHR15020:SF50">
    <property type="entry name" value="UPF0659 PROTEIN YMR090W"/>
    <property type="match status" value="1"/>
</dbReference>
<proteinExistence type="predicted"/>
<dbReference type="InterPro" id="IPR016040">
    <property type="entry name" value="NAD(P)-bd_dom"/>
</dbReference>
<accession>A0A7Y9DY91</accession>
<dbReference type="AlphaFoldDB" id="A0A7Y9DY91"/>
<dbReference type="InterPro" id="IPR036291">
    <property type="entry name" value="NAD(P)-bd_dom_sf"/>
</dbReference>
<dbReference type="EMBL" id="JACCBN010000001">
    <property type="protein sequence ID" value="NYD37561.1"/>
    <property type="molecule type" value="Genomic_DNA"/>
</dbReference>
<name>A0A7Y9DY91_9PSEU</name>
<dbReference type="Proteomes" id="UP000535890">
    <property type="component" value="Unassembled WGS sequence"/>
</dbReference>
<dbReference type="SUPFAM" id="SSF51735">
    <property type="entry name" value="NAD(P)-binding Rossmann-fold domains"/>
    <property type="match status" value="1"/>
</dbReference>
<sequence length="216" mass="23538">MSTGLAVVVLGAAGGIGRHVVTEALRAGHRVTATARHPDRLPNPDLPAEQTARLTVTRADVRDTASLETAMAGHDVVVSAVGPPGRHARGLYSDGARATVAAMDRCGVDRFLGVTSAGVRYDDPELAPWYRLLVRPLLRELYADMIAMEDLITASDLDWTLVRPVLLLDRDPTDLYRVADAATPPRGRSVTRADVARFIVAELHERRWTRRHPTIA</sequence>
<keyword evidence="3" id="KW-1185">Reference proteome</keyword>
<dbReference type="Pfam" id="PF13460">
    <property type="entry name" value="NAD_binding_10"/>
    <property type="match status" value="1"/>
</dbReference>
<dbReference type="RefSeq" id="WP_179795116.1">
    <property type="nucleotide sequence ID" value="NZ_BAABHP010000025.1"/>
</dbReference>
<comment type="caution">
    <text evidence="2">The sequence shown here is derived from an EMBL/GenBank/DDBJ whole genome shotgun (WGS) entry which is preliminary data.</text>
</comment>
<gene>
    <name evidence="2" type="ORF">BJ983_003663</name>
</gene>
<protein>
    <submittedName>
        <fullName evidence="2">Putative NADH-flavin reductase</fullName>
    </submittedName>
</protein>
<dbReference type="Gene3D" id="3.40.50.720">
    <property type="entry name" value="NAD(P)-binding Rossmann-like Domain"/>
    <property type="match status" value="1"/>
</dbReference>
<organism evidence="2 3">
    <name type="scientific">Actinomycetospora corticicola</name>
    <dbReference type="NCBI Taxonomy" id="663602"/>
    <lineage>
        <taxon>Bacteria</taxon>
        <taxon>Bacillati</taxon>
        <taxon>Actinomycetota</taxon>
        <taxon>Actinomycetes</taxon>
        <taxon>Pseudonocardiales</taxon>
        <taxon>Pseudonocardiaceae</taxon>
        <taxon>Actinomycetospora</taxon>
    </lineage>
</organism>
<reference evidence="2 3" key="1">
    <citation type="submission" date="2020-07" db="EMBL/GenBank/DDBJ databases">
        <title>Sequencing the genomes of 1000 actinobacteria strains.</title>
        <authorList>
            <person name="Klenk H.-P."/>
        </authorList>
    </citation>
    <scope>NUCLEOTIDE SEQUENCE [LARGE SCALE GENOMIC DNA]</scope>
    <source>
        <strain evidence="2 3">DSM 45772</strain>
    </source>
</reference>